<accession>A0A0P0V3D9</accession>
<dbReference type="AlphaFoldDB" id="A0A0P0V3D9"/>
<sequence>CRDCKIELKHLLADVTTLTETNQPGHYIGALINVSLVIGVCPEPVHKLELPLLRLQGHLPFDEEALSLFFCQP</sequence>
<feature type="non-terminal residue" evidence="1">
    <location>
        <position position="1"/>
    </location>
</feature>
<protein>
    <submittedName>
        <fullName evidence="1">Os01g0513950 protein</fullName>
    </submittedName>
</protein>
<dbReference type="Proteomes" id="UP000059680">
    <property type="component" value="Chromosome 1"/>
</dbReference>
<proteinExistence type="predicted"/>
<evidence type="ECO:0000313" key="1">
    <source>
        <dbReference type="EMBL" id="BAS72404.1"/>
    </source>
</evidence>
<reference evidence="1 2" key="3">
    <citation type="journal article" date="2013" name="Rice">
        <title>Improvement of the Oryza sativa Nipponbare reference genome using next generation sequence and optical map data.</title>
        <authorList>
            <person name="Kawahara Y."/>
            <person name="de la Bastide M."/>
            <person name="Hamilton J.P."/>
            <person name="Kanamori H."/>
            <person name="McCombie W.R."/>
            <person name="Ouyang S."/>
            <person name="Schwartz D.C."/>
            <person name="Tanaka T."/>
            <person name="Wu J."/>
            <person name="Zhou S."/>
            <person name="Childs K.L."/>
            <person name="Davidson R.M."/>
            <person name="Lin H."/>
            <person name="Quesada-Ocampo L."/>
            <person name="Vaillancourt B."/>
            <person name="Sakai H."/>
            <person name="Lee S.S."/>
            <person name="Kim J."/>
            <person name="Numa H."/>
            <person name="Itoh T."/>
            <person name="Buell C.R."/>
            <person name="Matsumoto T."/>
        </authorList>
    </citation>
    <scope>NUCLEOTIDE SEQUENCE [LARGE SCALE GENOMIC DNA]</scope>
    <source>
        <strain evidence="2">cv. Nipponbare</strain>
    </source>
</reference>
<reference evidence="1 2" key="2">
    <citation type="journal article" date="2013" name="Plant Cell Physiol.">
        <title>Rice Annotation Project Database (RAP-DB): an integrative and interactive database for rice genomics.</title>
        <authorList>
            <person name="Sakai H."/>
            <person name="Lee S.S."/>
            <person name="Tanaka T."/>
            <person name="Numa H."/>
            <person name="Kim J."/>
            <person name="Kawahara Y."/>
            <person name="Wakimoto H."/>
            <person name="Yang C.C."/>
            <person name="Iwamoto M."/>
            <person name="Abe T."/>
            <person name="Yamada Y."/>
            <person name="Muto A."/>
            <person name="Inokuchi H."/>
            <person name="Ikemura T."/>
            <person name="Matsumoto T."/>
            <person name="Sasaki T."/>
            <person name="Itoh T."/>
        </authorList>
    </citation>
    <scope>NUCLEOTIDE SEQUENCE [LARGE SCALE GENOMIC DNA]</scope>
    <source>
        <strain evidence="2">cv. Nipponbare</strain>
    </source>
</reference>
<dbReference type="EMBL" id="AP014957">
    <property type="protein sequence ID" value="BAS72404.1"/>
    <property type="molecule type" value="Genomic_DNA"/>
</dbReference>
<keyword evidence="2" id="KW-1185">Reference proteome</keyword>
<dbReference type="SMR" id="A0A0P0V3D9"/>
<name>A0A0P0V3D9_ORYSJ</name>
<organism evidence="1 2">
    <name type="scientific">Oryza sativa subsp. japonica</name>
    <name type="common">Rice</name>
    <dbReference type="NCBI Taxonomy" id="39947"/>
    <lineage>
        <taxon>Eukaryota</taxon>
        <taxon>Viridiplantae</taxon>
        <taxon>Streptophyta</taxon>
        <taxon>Embryophyta</taxon>
        <taxon>Tracheophyta</taxon>
        <taxon>Spermatophyta</taxon>
        <taxon>Magnoliopsida</taxon>
        <taxon>Liliopsida</taxon>
        <taxon>Poales</taxon>
        <taxon>Poaceae</taxon>
        <taxon>BOP clade</taxon>
        <taxon>Oryzoideae</taxon>
        <taxon>Oryzeae</taxon>
        <taxon>Oryzinae</taxon>
        <taxon>Oryza</taxon>
        <taxon>Oryza sativa</taxon>
    </lineage>
</organism>
<dbReference type="PaxDb" id="39947-A0A0P0V3D9"/>
<gene>
    <name evidence="1" type="ordered locus">Os01g0513950</name>
    <name evidence="1" type="ORF">OSNPB_010513950</name>
</gene>
<reference evidence="2" key="1">
    <citation type="journal article" date="2005" name="Nature">
        <title>The map-based sequence of the rice genome.</title>
        <authorList>
            <consortium name="International rice genome sequencing project (IRGSP)"/>
            <person name="Matsumoto T."/>
            <person name="Wu J."/>
            <person name="Kanamori H."/>
            <person name="Katayose Y."/>
            <person name="Fujisawa M."/>
            <person name="Namiki N."/>
            <person name="Mizuno H."/>
            <person name="Yamamoto K."/>
            <person name="Antonio B.A."/>
            <person name="Baba T."/>
            <person name="Sakata K."/>
            <person name="Nagamura Y."/>
            <person name="Aoki H."/>
            <person name="Arikawa K."/>
            <person name="Arita K."/>
            <person name="Bito T."/>
            <person name="Chiden Y."/>
            <person name="Fujitsuka N."/>
            <person name="Fukunaka R."/>
            <person name="Hamada M."/>
            <person name="Harada C."/>
            <person name="Hayashi A."/>
            <person name="Hijishita S."/>
            <person name="Honda M."/>
            <person name="Hosokawa S."/>
            <person name="Ichikawa Y."/>
            <person name="Idonuma A."/>
            <person name="Iijima M."/>
            <person name="Ikeda M."/>
            <person name="Ikeno M."/>
            <person name="Ito K."/>
            <person name="Ito S."/>
            <person name="Ito T."/>
            <person name="Ito Y."/>
            <person name="Ito Y."/>
            <person name="Iwabuchi A."/>
            <person name="Kamiya K."/>
            <person name="Karasawa W."/>
            <person name="Kurita K."/>
            <person name="Katagiri S."/>
            <person name="Kikuta A."/>
            <person name="Kobayashi H."/>
            <person name="Kobayashi N."/>
            <person name="Machita K."/>
            <person name="Maehara T."/>
            <person name="Masukawa M."/>
            <person name="Mizubayashi T."/>
            <person name="Mukai Y."/>
            <person name="Nagasaki H."/>
            <person name="Nagata Y."/>
            <person name="Naito S."/>
            <person name="Nakashima M."/>
            <person name="Nakama Y."/>
            <person name="Nakamichi Y."/>
            <person name="Nakamura M."/>
            <person name="Meguro A."/>
            <person name="Negishi M."/>
            <person name="Ohta I."/>
            <person name="Ohta T."/>
            <person name="Okamoto M."/>
            <person name="Ono N."/>
            <person name="Saji S."/>
            <person name="Sakaguchi M."/>
            <person name="Sakai K."/>
            <person name="Shibata M."/>
            <person name="Shimokawa T."/>
            <person name="Song J."/>
            <person name="Takazaki Y."/>
            <person name="Terasawa K."/>
            <person name="Tsugane M."/>
            <person name="Tsuji K."/>
            <person name="Ueda S."/>
            <person name="Waki K."/>
            <person name="Yamagata H."/>
            <person name="Yamamoto M."/>
            <person name="Yamamoto S."/>
            <person name="Yamane H."/>
            <person name="Yoshiki S."/>
            <person name="Yoshihara R."/>
            <person name="Yukawa K."/>
            <person name="Zhong H."/>
            <person name="Yano M."/>
            <person name="Yuan Q."/>
            <person name="Ouyang S."/>
            <person name="Liu J."/>
            <person name="Jones K.M."/>
            <person name="Gansberger K."/>
            <person name="Moffat K."/>
            <person name="Hill J."/>
            <person name="Bera J."/>
            <person name="Fadrosh D."/>
            <person name="Jin S."/>
            <person name="Johri S."/>
            <person name="Kim M."/>
            <person name="Overton L."/>
            <person name="Reardon M."/>
            <person name="Tsitrin T."/>
            <person name="Vuong H."/>
            <person name="Weaver B."/>
            <person name="Ciecko A."/>
            <person name="Tallon L."/>
            <person name="Jackson J."/>
            <person name="Pai G."/>
            <person name="Aken S.V."/>
            <person name="Utterback T."/>
            <person name="Reidmuller S."/>
            <person name="Feldblyum T."/>
            <person name="Hsiao J."/>
            <person name="Zismann V."/>
            <person name="Iobst S."/>
            <person name="de Vazeille A.R."/>
            <person name="Buell C.R."/>
            <person name="Ying K."/>
            <person name="Li Y."/>
            <person name="Lu T."/>
            <person name="Huang Y."/>
            <person name="Zhao Q."/>
            <person name="Feng Q."/>
            <person name="Zhang L."/>
            <person name="Zhu J."/>
            <person name="Weng Q."/>
            <person name="Mu J."/>
            <person name="Lu Y."/>
            <person name="Fan D."/>
            <person name="Liu Y."/>
            <person name="Guan J."/>
            <person name="Zhang Y."/>
            <person name="Yu S."/>
            <person name="Liu X."/>
            <person name="Zhang Y."/>
            <person name="Hong G."/>
            <person name="Han B."/>
            <person name="Choisne N."/>
            <person name="Demange N."/>
            <person name="Orjeda G."/>
            <person name="Samain S."/>
            <person name="Cattolico L."/>
            <person name="Pelletier E."/>
            <person name="Couloux A."/>
            <person name="Segurens B."/>
            <person name="Wincker P."/>
            <person name="D'Hont A."/>
            <person name="Scarpelli C."/>
            <person name="Weissenbach J."/>
            <person name="Salanoubat M."/>
            <person name="Quetier F."/>
            <person name="Yu Y."/>
            <person name="Kim H.R."/>
            <person name="Rambo T."/>
            <person name="Currie J."/>
            <person name="Collura K."/>
            <person name="Luo M."/>
            <person name="Yang T."/>
            <person name="Ammiraju J.S.S."/>
            <person name="Engler F."/>
            <person name="Soderlund C."/>
            <person name="Wing R.A."/>
            <person name="Palmer L.E."/>
            <person name="de la Bastide M."/>
            <person name="Spiegel L."/>
            <person name="Nascimento L."/>
            <person name="Zutavern T."/>
            <person name="O'Shaughnessy A."/>
            <person name="Dike S."/>
            <person name="Dedhia N."/>
            <person name="Preston R."/>
            <person name="Balija V."/>
            <person name="McCombie W.R."/>
            <person name="Chow T."/>
            <person name="Chen H."/>
            <person name="Chung M."/>
            <person name="Chen C."/>
            <person name="Shaw J."/>
            <person name="Wu H."/>
            <person name="Hsiao K."/>
            <person name="Chao Y."/>
            <person name="Chu M."/>
            <person name="Cheng C."/>
            <person name="Hour A."/>
            <person name="Lee P."/>
            <person name="Lin S."/>
            <person name="Lin Y."/>
            <person name="Liou J."/>
            <person name="Liu S."/>
            <person name="Hsing Y."/>
            <person name="Raghuvanshi S."/>
            <person name="Mohanty A."/>
            <person name="Bharti A.K."/>
            <person name="Gaur A."/>
            <person name="Gupta V."/>
            <person name="Kumar D."/>
            <person name="Ravi V."/>
            <person name="Vij S."/>
            <person name="Kapur A."/>
            <person name="Khurana P."/>
            <person name="Khurana P."/>
            <person name="Khurana J.P."/>
            <person name="Tyagi A.K."/>
            <person name="Gaikwad K."/>
            <person name="Singh A."/>
            <person name="Dalal V."/>
            <person name="Srivastava S."/>
            <person name="Dixit A."/>
            <person name="Pal A.K."/>
            <person name="Ghazi I.A."/>
            <person name="Yadav M."/>
            <person name="Pandit A."/>
            <person name="Bhargava A."/>
            <person name="Sureshbabu K."/>
            <person name="Batra K."/>
            <person name="Sharma T.R."/>
            <person name="Mohapatra T."/>
            <person name="Singh N.K."/>
            <person name="Messing J."/>
            <person name="Nelson A.B."/>
            <person name="Fuks G."/>
            <person name="Kavchok S."/>
            <person name="Keizer G."/>
            <person name="Linton E."/>
            <person name="Llaca V."/>
            <person name="Song R."/>
            <person name="Tanyolac B."/>
            <person name="Young S."/>
            <person name="Ho-Il K."/>
            <person name="Hahn J.H."/>
            <person name="Sangsakoo G."/>
            <person name="Vanavichit A."/>
            <person name="de Mattos Luiz.A.T."/>
            <person name="Zimmer P.D."/>
            <person name="Malone G."/>
            <person name="Dellagostin O."/>
            <person name="de Oliveira A.C."/>
            <person name="Bevan M."/>
            <person name="Bancroft I."/>
            <person name="Minx P."/>
            <person name="Cordum H."/>
            <person name="Wilson R."/>
            <person name="Cheng Z."/>
            <person name="Jin W."/>
            <person name="Jiang J."/>
            <person name="Leong S.A."/>
            <person name="Iwama H."/>
            <person name="Gojobori T."/>
            <person name="Itoh T."/>
            <person name="Niimura Y."/>
            <person name="Fujii Y."/>
            <person name="Habara T."/>
            <person name="Sakai H."/>
            <person name="Sato Y."/>
            <person name="Wilson G."/>
            <person name="Kumar K."/>
            <person name="McCouch S."/>
            <person name="Juretic N."/>
            <person name="Hoen D."/>
            <person name="Wright S."/>
            <person name="Bruskiewich R."/>
            <person name="Bureau T."/>
            <person name="Miyao A."/>
            <person name="Hirochika H."/>
            <person name="Nishikawa T."/>
            <person name="Kadowaki K."/>
            <person name="Sugiura M."/>
            <person name="Burr B."/>
            <person name="Sasaki T."/>
        </authorList>
    </citation>
    <scope>NUCLEOTIDE SEQUENCE [LARGE SCALE GENOMIC DNA]</scope>
    <source>
        <strain evidence="2">cv. Nipponbare</strain>
    </source>
</reference>
<dbReference type="InParanoid" id="A0A0P0V3D9"/>
<evidence type="ECO:0000313" key="2">
    <source>
        <dbReference type="Proteomes" id="UP000059680"/>
    </source>
</evidence>
<dbReference type="Gramene" id="Os01t0513950-00">
    <property type="protein sequence ID" value="Os01t0513950-00"/>
    <property type="gene ID" value="Os01g0513950"/>
</dbReference>